<dbReference type="RefSeq" id="WP_258332014.1">
    <property type="nucleotide sequence ID" value="NZ_JAPTGG010000009.1"/>
</dbReference>
<accession>A0A9J6RN05</accession>
<evidence type="ECO:0000256" key="6">
    <source>
        <dbReference type="RuleBase" id="RU003983"/>
    </source>
</evidence>
<keyword evidence="2" id="KW-0479">Metal-binding</keyword>
<evidence type="ECO:0000256" key="1">
    <source>
        <dbReference type="ARBA" id="ARBA00022670"/>
    </source>
</evidence>
<dbReference type="InterPro" id="IPR001915">
    <property type="entry name" value="Peptidase_M48"/>
</dbReference>
<keyword evidence="3 6" id="KW-0378">Hydrolase</keyword>
<dbReference type="PROSITE" id="PS51257">
    <property type="entry name" value="PROKAR_LIPOPROTEIN"/>
    <property type="match status" value="1"/>
</dbReference>
<dbReference type="GO" id="GO:0046872">
    <property type="term" value="F:metal ion binding"/>
    <property type="evidence" value="ECO:0007669"/>
    <property type="project" value="UniProtKB-KW"/>
</dbReference>
<keyword evidence="4 6" id="KW-0862">Zinc</keyword>
<dbReference type="GO" id="GO:0016020">
    <property type="term" value="C:membrane"/>
    <property type="evidence" value="ECO:0007669"/>
    <property type="project" value="TreeGrafter"/>
</dbReference>
<dbReference type="GO" id="GO:0051603">
    <property type="term" value="P:proteolysis involved in protein catabolic process"/>
    <property type="evidence" value="ECO:0007669"/>
    <property type="project" value="TreeGrafter"/>
</dbReference>
<dbReference type="PANTHER" id="PTHR22726:SF24">
    <property type="entry name" value="M48 FAMILY METALLOPEPTIDASE"/>
    <property type="match status" value="1"/>
</dbReference>
<evidence type="ECO:0000313" key="9">
    <source>
        <dbReference type="EMBL" id="MCZ0865868.1"/>
    </source>
</evidence>
<evidence type="ECO:0000256" key="2">
    <source>
        <dbReference type="ARBA" id="ARBA00022723"/>
    </source>
</evidence>
<evidence type="ECO:0000256" key="3">
    <source>
        <dbReference type="ARBA" id="ARBA00022801"/>
    </source>
</evidence>
<dbReference type="Pfam" id="PF01435">
    <property type="entry name" value="Peptidase_M48"/>
    <property type="match status" value="1"/>
</dbReference>
<dbReference type="InterPro" id="IPR051156">
    <property type="entry name" value="Mito/Outer_Membr_Metalloprot"/>
</dbReference>
<evidence type="ECO:0000259" key="8">
    <source>
        <dbReference type="Pfam" id="PF01435"/>
    </source>
</evidence>
<dbReference type="EMBL" id="JAPTGG010000009">
    <property type="protein sequence ID" value="MCZ0865868.1"/>
    <property type="molecule type" value="Genomic_DNA"/>
</dbReference>
<comment type="caution">
    <text evidence="9">The sequence shown here is derived from an EMBL/GenBank/DDBJ whole genome shotgun (WGS) entry which is preliminary data.</text>
</comment>
<comment type="similarity">
    <text evidence="6">Belongs to the peptidase M48 family.</text>
</comment>
<dbReference type="GO" id="GO:0004222">
    <property type="term" value="F:metalloendopeptidase activity"/>
    <property type="evidence" value="ECO:0007669"/>
    <property type="project" value="InterPro"/>
</dbReference>
<gene>
    <name evidence="9" type="ORF">O0V09_11685</name>
</gene>
<feature type="chain" id="PRO_5039894316" evidence="7">
    <location>
        <begin position="19"/>
        <end position="278"/>
    </location>
</feature>
<feature type="domain" description="Peptidase M48" evidence="8">
    <location>
        <begin position="58"/>
        <end position="241"/>
    </location>
</feature>
<keyword evidence="7" id="KW-0732">Signal</keyword>
<organism evidence="9 10">
    <name type="scientific">Dasania phycosphaerae</name>
    <dbReference type="NCBI Taxonomy" id="2950436"/>
    <lineage>
        <taxon>Bacteria</taxon>
        <taxon>Pseudomonadati</taxon>
        <taxon>Pseudomonadota</taxon>
        <taxon>Gammaproteobacteria</taxon>
        <taxon>Cellvibrionales</taxon>
        <taxon>Spongiibacteraceae</taxon>
        <taxon>Dasania</taxon>
    </lineage>
</organism>
<sequence>MPKLITALLVSALLSACATSPTGRKQLMMVDSNQIAPAAAESFEQMKQQEPLERGQAVNRYVHCVIDPLIVEATADYEFLPPNWEIAVFSSDTVNAFAMPGGKVGVYTGLLQLAETPDQLAAVMGHEIAHVIARHSAERMSTAQLTVIGMTLAGIATANNEQQSIIMAALGLGAYVGVQLPFSRTHETEADDIGQRLMAKAGFDPAQAVRLWQLMAANGKTPPELLSTHPDPTNRAERLRQNLKKKRPLYLQAQAAGKKPQCVKPVIPEAVKVEAKAG</sequence>
<protein>
    <submittedName>
        <fullName evidence="9">M48 family metallopeptidase</fullName>
    </submittedName>
</protein>
<keyword evidence="5 6" id="KW-0482">Metalloprotease</keyword>
<reference evidence="9 10" key="1">
    <citation type="submission" date="2022-12" db="EMBL/GenBank/DDBJ databases">
        <title>Dasania phycosphaerae sp. nov., isolated from particulate material of the south coast of Korea.</title>
        <authorList>
            <person name="Jiang Y."/>
        </authorList>
    </citation>
    <scope>NUCLEOTIDE SEQUENCE [LARGE SCALE GENOMIC DNA]</scope>
    <source>
        <strain evidence="9 10">GY-19</strain>
    </source>
</reference>
<evidence type="ECO:0000256" key="4">
    <source>
        <dbReference type="ARBA" id="ARBA00022833"/>
    </source>
</evidence>
<dbReference type="CDD" id="cd07331">
    <property type="entry name" value="M48C_Oma1_like"/>
    <property type="match status" value="1"/>
</dbReference>
<feature type="signal peptide" evidence="7">
    <location>
        <begin position="1"/>
        <end position="18"/>
    </location>
</feature>
<name>A0A9J6RN05_9GAMM</name>
<evidence type="ECO:0000256" key="7">
    <source>
        <dbReference type="SAM" id="SignalP"/>
    </source>
</evidence>
<dbReference type="Gene3D" id="3.30.2010.10">
    <property type="entry name" value="Metalloproteases ('zincins'), catalytic domain"/>
    <property type="match status" value="1"/>
</dbReference>
<comment type="cofactor">
    <cofactor evidence="6">
        <name>Zn(2+)</name>
        <dbReference type="ChEBI" id="CHEBI:29105"/>
    </cofactor>
    <text evidence="6">Binds 1 zinc ion per subunit.</text>
</comment>
<dbReference type="PANTHER" id="PTHR22726">
    <property type="entry name" value="METALLOENDOPEPTIDASE OMA1"/>
    <property type="match status" value="1"/>
</dbReference>
<evidence type="ECO:0000313" key="10">
    <source>
        <dbReference type="Proteomes" id="UP001069090"/>
    </source>
</evidence>
<keyword evidence="10" id="KW-1185">Reference proteome</keyword>
<evidence type="ECO:0000256" key="5">
    <source>
        <dbReference type="ARBA" id="ARBA00023049"/>
    </source>
</evidence>
<keyword evidence="1 6" id="KW-0645">Protease</keyword>
<dbReference type="Proteomes" id="UP001069090">
    <property type="component" value="Unassembled WGS sequence"/>
</dbReference>
<dbReference type="AlphaFoldDB" id="A0A9J6RN05"/>
<proteinExistence type="inferred from homology"/>